<feature type="transmembrane region" description="Helical" evidence="1">
    <location>
        <begin position="127"/>
        <end position="147"/>
    </location>
</feature>
<feature type="transmembrane region" description="Helical" evidence="1">
    <location>
        <begin position="239"/>
        <end position="256"/>
    </location>
</feature>
<organism evidence="2 3">
    <name type="scientific">Hymenobacter cavernae</name>
    <dbReference type="NCBI Taxonomy" id="2044852"/>
    <lineage>
        <taxon>Bacteria</taxon>
        <taxon>Pseudomonadati</taxon>
        <taxon>Bacteroidota</taxon>
        <taxon>Cytophagia</taxon>
        <taxon>Cytophagales</taxon>
        <taxon>Hymenobacteraceae</taxon>
        <taxon>Hymenobacter</taxon>
    </lineage>
</organism>
<feature type="transmembrane region" description="Helical" evidence="1">
    <location>
        <begin position="262"/>
        <end position="283"/>
    </location>
</feature>
<sequence length="568" mass="62759">MPNVWSSKSRSALTPSAAFSSKALAYLAPAETGSFLFNFVRGSWVALLVACLFQAVFFLSTANLFALGCIIIAWGLLSTQFLRSDMLHTYPLSSFLLLGFTATQFYFPLVFTTLEGKPVVFNLELPYQVFVHSSLSLLVLLLAHAIYRGLIRKPLSSPTSWLNHIGIFTPPADLQLWLMGLIGLGATVYAFFISPSVGWEVTGAASDKAIQGLIPFSYAPFFIPFGRMYGQTKDPSKRLVPMLVIFTVLLFVVSIGRNSRGAFMLGFTSVGFAFGFGLLLGIFKTRLFTLRNALLAGLGFLLITGPIADIGTAMVIVRNQRSKISNAELIELTLQAYQDKEAIHARRQYDNTTSDEWDERYLDNIFTARFSNLKFNDASLVQASKIGDQDKDMLTYTINYILGALPDPFLKALDINADKEAVYAVSFGDYLYAEAGGPPEALGGFRTGHFAGTGMAAFSWWYLFFLGVGMMPVFWLCDKLVTPARTENGEQSTGTSLRFSLCGLLAITAIFQFLPAESVAATATFLMRGWLQMIFLYVVIFQATRFISNVFEGPKKRGVARHVRVAQR</sequence>
<dbReference type="EMBL" id="BMHT01000005">
    <property type="protein sequence ID" value="GGF17753.1"/>
    <property type="molecule type" value="Genomic_DNA"/>
</dbReference>
<feature type="transmembrane region" description="Helical" evidence="1">
    <location>
        <begin position="176"/>
        <end position="197"/>
    </location>
</feature>
<evidence type="ECO:0000313" key="3">
    <source>
        <dbReference type="Proteomes" id="UP000632273"/>
    </source>
</evidence>
<proteinExistence type="predicted"/>
<evidence type="ECO:0008006" key="4">
    <source>
        <dbReference type="Google" id="ProtNLM"/>
    </source>
</evidence>
<feature type="transmembrane region" description="Helical" evidence="1">
    <location>
        <begin position="44"/>
        <end position="77"/>
    </location>
</feature>
<gene>
    <name evidence="2" type="ORF">GCM10011383_31500</name>
</gene>
<accession>A0ABQ1UFA9</accession>
<feature type="transmembrane region" description="Helical" evidence="1">
    <location>
        <begin position="89"/>
        <end position="107"/>
    </location>
</feature>
<evidence type="ECO:0000313" key="2">
    <source>
        <dbReference type="EMBL" id="GGF17753.1"/>
    </source>
</evidence>
<feature type="transmembrane region" description="Helical" evidence="1">
    <location>
        <begin position="534"/>
        <end position="551"/>
    </location>
</feature>
<keyword evidence="1" id="KW-1133">Transmembrane helix</keyword>
<keyword evidence="3" id="KW-1185">Reference proteome</keyword>
<name>A0ABQ1UFA9_9BACT</name>
<keyword evidence="1" id="KW-0472">Membrane</keyword>
<keyword evidence="1" id="KW-0812">Transmembrane</keyword>
<reference evidence="3" key="1">
    <citation type="journal article" date="2019" name="Int. J. Syst. Evol. Microbiol.">
        <title>The Global Catalogue of Microorganisms (GCM) 10K type strain sequencing project: providing services to taxonomists for standard genome sequencing and annotation.</title>
        <authorList>
            <consortium name="The Broad Institute Genomics Platform"/>
            <consortium name="The Broad Institute Genome Sequencing Center for Infectious Disease"/>
            <person name="Wu L."/>
            <person name="Ma J."/>
        </authorList>
    </citation>
    <scope>NUCLEOTIDE SEQUENCE [LARGE SCALE GENOMIC DNA]</scope>
    <source>
        <strain evidence="3">CGMCC 1.15197</strain>
    </source>
</reference>
<comment type="caution">
    <text evidence="2">The sequence shown here is derived from an EMBL/GenBank/DDBJ whole genome shotgun (WGS) entry which is preliminary data.</text>
</comment>
<feature type="transmembrane region" description="Helical" evidence="1">
    <location>
        <begin position="497"/>
        <end position="514"/>
    </location>
</feature>
<dbReference type="Proteomes" id="UP000632273">
    <property type="component" value="Unassembled WGS sequence"/>
</dbReference>
<evidence type="ECO:0000256" key="1">
    <source>
        <dbReference type="SAM" id="Phobius"/>
    </source>
</evidence>
<feature type="transmembrane region" description="Helical" evidence="1">
    <location>
        <begin position="295"/>
        <end position="317"/>
    </location>
</feature>
<feature type="transmembrane region" description="Helical" evidence="1">
    <location>
        <begin position="460"/>
        <end position="477"/>
    </location>
</feature>
<feature type="transmembrane region" description="Helical" evidence="1">
    <location>
        <begin position="209"/>
        <end position="227"/>
    </location>
</feature>
<protein>
    <recommendedName>
        <fullName evidence="4">O-antigen polysaccharide polymerase Wzy</fullName>
    </recommendedName>
</protein>